<evidence type="ECO:0000313" key="2">
    <source>
        <dbReference type="EMBL" id="JAE03104.1"/>
    </source>
</evidence>
<reference evidence="2" key="1">
    <citation type="submission" date="2014-09" db="EMBL/GenBank/DDBJ databases">
        <authorList>
            <person name="Magalhaes I.L.F."/>
            <person name="Oliveira U."/>
            <person name="Santos F.R."/>
            <person name="Vidigal T.H.D.A."/>
            <person name="Brescovit A.D."/>
            <person name="Santos A.J."/>
        </authorList>
    </citation>
    <scope>NUCLEOTIDE SEQUENCE</scope>
    <source>
        <tissue evidence="2">Shoot tissue taken approximately 20 cm above the soil surface</tissue>
    </source>
</reference>
<feature type="transmembrane region" description="Helical" evidence="1">
    <location>
        <begin position="12"/>
        <end position="35"/>
    </location>
</feature>
<sequence>MNMSEFKKFSLTYIFIYFASFCEMVVNSICFLVPWRSCSVANRKSKL</sequence>
<proteinExistence type="predicted"/>
<evidence type="ECO:0000256" key="1">
    <source>
        <dbReference type="SAM" id="Phobius"/>
    </source>
</evidence>
<keyword evidence="1" id="KW-0812">Transmembrane</keyword>
<name>A0A0A9EVX6_ARUDO</name>
<keyword evidence="1" id="KW-0472">Membrane</keyword>
<dbReference type="EMBL" id="GBRH01194792">
    <property type="protein sequence ID" value="JAE03104.1"/>
    <property type="molecule type" value="Transcribed_RNA"/>
</dbReference>
<dbReference type="AlphaFoldDB" id="A0A0A9EVX6"/>
<accession>A0A0A9EVX6</accession>
<protein>
    <submittedName>
        <fullName evidence="2">Uncharacterized protein</fullName>
    </submittedName>
</protein>
<reference evidence="2" key="2">
    <citation type="journal article" date="2015" name="Data Brief">
        <title>Shoot transcriptome of the giant reed, Arundo donax.</title>
        <authorList>
            <person name="Barrero R.A."/>
            <person name="Guerrero F.D."/>
            <person name="Moolhuijzen P."/>
            <person name="Goolsby J.A."/>
            <person name="Tidwell J."/>
            <person name="Bellgard S.E."/>
            <person name="Bellgard M.I."/>
        </authorList>
    </citation>
    <scope>NUCLEOTIDE SEQUENCE</scope>
    <source>
        <tissue evidence="2">Shoot tissue taken approximately 20 cm above the soil surface</tissue>
    </source>
</reference>
<organism evidence="2">
    <name type="scientific">Arundo donax</name>
    <name type="common">Giant reed</name>
    <name type="synonym">Donax arundinaceus</name>
    <dbReference type="NCBI Taxonomy" id="35708"/>
    <lineage>
        <taxon>Eukaryota</taxon>
        <taxon>Viridiplantae</taxon>
        <taxon>Streptophyta</taxon>
        <taxon>Embryophyta</taxon>
        <taxon>Tracheophyta</taxon>
        <taxon>Spermatophyta</taxon>
        <taxon>Magnoliopsida</taxon>
        <taxon>Liliopsida</taxon>
        <taxon>Poales</taxon>
        <taxon>Poaceae</taxon>
        <taxon>PACMAD clade</taxon>
        <taxon>Arundinoideae</taxon>
        <taxon>Arundineae</taxon>
        <taxon>Arundo</taxon>
    </lineage>
</organism>
<keyword evidence="1" id="KW-1133">Transmembrane helix</keyword>